<dbReference type="EMBL" id="JATAAI010000020">
    <property type="protein sequence ID" value="KAK1738720.1"/>
    <property type="molecule type" value="Genomic_DNA"/>
</dbReference>
<name>A0AAD9DAJ4_9STRA</name>
<keyword evidence="2" id="KW-1185">Reference proteome</keyword>
<dbReference type="SUPFAM" id="SSF56399">
    <property type="entry name" value="ADP-ribosylation"/>
    <property type="match status" value="1"/>
</dbReference>
<accession>A0AAD9DAJ4</accession>
<protein>
    <submittedName>
        <fullName evidence="1">Uncharacterized protein</fullName>
    </submittedName>
</protein>
<comment type="caution">
    <text evidence="1">The sequence shown here is derived from an EMBL/GenBank/DDBJ whole genome shotgun (WGS) entry which is preliminary data.</text>
</comment>
<proteinExistence type="predicted"/>
<evidence type="ECO:0000313" key="1">
    <source>
        <dbReference type="EMBL" id="KAK1738720.1"/>
    </source>
</evidence>
<dbReference type="Proteomes" id="UP001224775">
    <property type="component" value="Unassembled WGS sequence"/>
</dbReference>
<dbReference type="AlphaFoldDB" id="A0AAD9DAJ4"/>
<evidence type="ECO:0000313" key="2">
    <source>
        <dbReference type="Proteomes" id="UP001224775"/>
    </source>
</evidence>
<sequence length="168" mass="19552">MKQYESLERKLEALKKDFPSFMKNLKGTSNDFKRGKIISIQELSPSPSLVRGFCGGRDKKRKQRMALGIMFHGTHKDSVQAIVKDGIYDMSHFTNSFHYAVTRSQYMEHYFNELSHVLAFAVLVKNKERLNDKDVTTRSPCREYVLPLFLITVRDTSVRTDAKFDKFM</sequence>
<gene>
    <name evidence="1" type="ORF">QTG54_010750</name>
</gene>
<organism evidence="1 2">
    <name type="scientific">Skeletonema marinoi</name>
    <dbReference type="NCBI Taxonomy" id="267567"/>
    <lineage>
        <taxon>Eukaryota</taxon>
        <taxon>Sar</taxon>
        <taxon>Stramenopiles</taxon>
        <taxon>Ochrophyta</taxon>
        <taxon>Bacillariophyta</taxon>
        <taxon>Coscinodiscophyceae</taxon>
        <taxon>Thalassiosirophycidae</taxon>
        <taxon>Thalassiosirales</taxon>
        <taxon>Skeletonemataceae</taxon>
        <taxon>Skeletonema</taxon>
        <taxon>Skeletonema marinoi-dohrnii complex</taxon>
    </lineage>
</organism>
<reference evidence="1" key="1">
    <citation type="submission" date="2023-06" db="EMBL/GenBank/DDBJ databases">
        <title>Survivors Of The Sea: Transcriptome response of Skeletonema marinoi to long-term dormancy.</title>
        <authorList>
            <person name="Pinder M.I.M."/>
            <person name="Kourtchenko O."/>
            <person name="Robertson E.K."/>
            <person name="Larsson T."/>
            <person name="Maumus F."/>
            <person name="Osuna-Cruz C.M."/>
            <person name="Vancaester E."/>
            <person name="Stenow R."/>
            <person name="Vandepoele K."/>
            <person name="Ploug H."/>
            <person name="Bruchert V."/>
            <person name="Godhe A."/>
            <person name="Topel M."/>
        </authorList>
    </citation>
    <scope>NUCLEOTIDE SEQUENCE</scope>
    <source>
        <strain evidence="1">R05AC</strain>
    </source>
</reference>